<keyword evidence="3" id="KW-1185">Reference proteome</keyword>
<reference evidence="2" key="1">
    <citation type="submission" date="2013-05" db="EMBL/GenBank/DDBJ databases">
        <authorList>
            <person name="Yim A.K.Y."/>
            <person name="Chan T.F."/>
            <person name="Ji K.M."/>
            <person name="Liu X.Y."/>
            <person name="Zhou J.W."/>
            <person name="Li R.Q."/>
            <person name="Yang K.Y."/>
            <person name="Li J."/>
            <person name="Li M."/>
            <person name="Law P.T.W."/>
            <person name="Wu Y.L."/>
            <person name="Cai Z.L."/>
            <person name="Qin H."/>
            <person name="Bao Y."/>
            <person name="Leung R.K.K."/>
            <person name="Ng P.K.S."/>
            <person name="Zou J."/>
            <person name="Zhong X.J."/>
            <person name="Ran P.X."/>
            <person name="Zhong N.S."/>
            <person name="Liu Z.G."/>
            <person name="Tsui S.K.W."/>
        </authorList>
    </citation>
    <scope>NUCLEOTIDE SEQUENCE</scope>
    <source>
        <strain evidence="2">Derf</strain>
        <tissue evidence="2">Whole organism</tissue>
    </source>
</reference>
<organism evidence="2 3">
    <name type="scientific">Dermatophagoides farinae</name>
    <name type="common">American house dust mite</name>
    <dbReference type="NCBI Taxonomy" id="6954"/>
    <lineage>
        <taxon>Eukaryota</taxon>
        <taxon>Metazoa</taxon>
        <taxon>Ecdysozoa</taxon>
        <taxon>Arthropoda</taxon>
        <taxon>Chelicerata</taxon>
        <taxon>Arachnida</taxon>
        <taxon>Acari</taxon>
        <taxon>Acariformes</taxon>
        <taxon>Sarcoptiformes</taxon>
        <taxon>Astigmata</taxon>
        <taxon>Psoroptidia</taxon>
        <taxon>Analgoidea</taxon>
        <taxon>Pyroglyphidae</taxon>
        <taxon>Dermatophagoidinae</taxon>
        <taxon>Dermatophagoides</taxon>
    </lineage>
</organism>
<gene>
    <name evidence="2" type="ORF">DERF_007550</name>
</gene>
<evidence type="ECO:0000313" key="3">
    <source>
        <dbReference type="Proteomes" id="UP000790347"/>
    </source>
</evidence>
<reference evidence="2" key="2">
    <citation type="journal article" date="2022" name="Res Sq">
        <title>Comparative Genomics Reveals Insights into the Divergent Evolution of Astigmatic Mites and Household Pest Adaptations.</title>
        <authorList>
            <person name="Xiong Q."/>
            <person name="Wan A.T.-Y."/>
            <person name="Liu X.-Y."/>
            <person name="Fung C.S.-H."/>
            <person name="Xiao X."/>
            <person name="Malainual N."/>
            <person name="Hou J."/>
            <person name="Wang L."/>
            <person name="Wang M."/>
            <person name="Yang K."/>
            <person name="Cui Y."/>
            <person name="Leung E."/>
            <person name="Nong W."/>
            <person name="Shin S.-K."/>
            <person name="Au S."/>
            <person name="Jeong K.Y."/>
            <person name="Chew F.T."/>
            <person name="Hui J."/>
            <person name="Leung T.F."/>
            <person name="Tungtrongchitr A."/>
            <person name="Zhong N."/>
            <person name="Liu Z."/>
            <person name="Tsui S."/>
        </authorList>
    </citation>
    <scope>NUCLEOTIDE SEQUENCE</scope>
    <source>
        <strain evidence="2">Derf</strain>
        <tissue evidence="2">Whole organism</tissue>
    </source>
</reference>
<feature type="compositionally biased region" description="Low complexity" evidence="1">
    <location>
        <begin position="131"/>
        <end position="146"/>
    </location>
</feature>
<sequence length="184" mass="20256">MVLTSHSSSSSSSIPRSKSSLDAQPKFYLIEIPRRVAFTDVECSQTMDNEEDNPFRPGSELSREADIIVNLIKEGKPITPTGDIISANNSNVAAVNDSQTPQKQQESLTKKQQFQTQTILVNKGDEKDGPNKTNNNKCSNSNNNGNIEPGQVEIQHGIIVANNDNMPTVEQINLKKKRKCCSLL</sequence>
<proteinExistence type="predicted"/>
<accession>A0A922I0K4</accession>
<dbReference type="Proteomes" id="UP000790347">
    <property type="component" value="Unassembled WGS sequence"/>
</dbReference>
<dbReference type="EMBL" id="ASGP02000003">
    <property type="protein sequence ID" value="KAH9516832.1"/>
    <property type="molecule type" value="Genomic_DNA"/>
</dbReference>
<feature type="region of interest" description="Disordered" evidence="1">
    <location>
        <begin position="120"/>
        <end position="149"/>
    </location>
</feature>
<comment type="caution">
    <text evidence="2">The sequence shown here is derived from an EMBL/GenBank/DDBJ whole genome shotgun (WGS) entry which is preliminary data.</text>
</comment>
<evidence type="ECO:0000313" key="2">
    <source>
        <dbReference type="EMBL" id="KAH9516832.1"/>
    </source>
</evidence>
<name>A0A922I0K4_DERFA</name>
<evidence type="ECO:0000256" key="1">
    <source>
        <dbReference type="SAM" id="MobiDB-lite"/>
    </source>
</evidence>
<dbReference type="AlphaFoldDB" id="A0A922I0K4"/>
<protein>
    <submittedName>
        <fullName evidence="2">Uncharacterized protein</fullName>
    </submittedName>
</protein>